<dbReference type="Pfam" id="PF21981">
    <property type="entry name" value="RecX_HTH3"/>
    <property type="match status" value="1"/>
</dbReference>
<evidence type="ECO:0000259" key="6">
    <source>
        <dbReference type="Pfam" id="PF02631"/>
    </source>
</evidence>
<evidence type="ECO:0000256" key="3">
    <source>
        <dbReference type="ARBA" id="ARBA00018111"/>
    </source>
</evidence>
<name>A0ABV2BVL3_9GAMM</name>
<comment type="caution">
    <text evidence="8">The sequence shown here is derived from an EMBL/GenBank/DDBJ whole genome shotgun (WGS) entry which is preliminary data.</text>
</comment>
<evidence type="ECO:0000256" key="1">
    <source>
        <dbReference type="ARBA" id="ARBA00004496"/>
    </source>
</evidence>
<dbReference type="InterPro" id="IPR053924">
    <property type="entry name" value="RecX_HTH_2nd"/>
</dbReference>
<dbReference type="Pfam" id="PF02631">
    <property type="entry name" value="RecX_HTH2"/>
    <property type="match status" value="1"/>
</dbReference>
<comment type="subcellular location">
    <subcellularLocation>
        <location evidence="1 5">Cytoplasm</location>
    </subcellularLocation>
</comment>
<dbReference type="Gene3D" id="1.10.10.10">
    <property type="entry name" value="Winged helix-like DNA-binding domain superfamily/Winged helix DNA-binding domain"/>
    <property type="match status" value="3"/>
</dbReference>
<comment type="function">
    <text evidence="5">Modulates RecA activity.</text>
</comment>
<dbReference type="InterPro" id="IPR003783">
    <property type="entry name" value="Regulatory_RecX"/>
</dbReference>
<dbReference type="RefSeq" id="WP_353896572.1">
    <property type="nucleotide sequence ID" value="NZ_JBEVCJ010000015.1"/>
</dbReference>
<proteinExistence type="inferred from homology"/>
<dbReference type="HAMAP" id="MF_01114">
    <property type="entry name" value="RecX"/>
    <property type="match status" value="1"/>
</dbReference>
<accession>A0ABV2BVL3</accession>
<dbReference type="InterPro" id="IPR036388">
    <property type="entry name" value="WH-like_DNA-bd_sf"/>
</dbReference>
<gene>
    <name evidence="5" type="primary">recX</name>
    <name evidence="8" type="ORF">ABVT43_12690</name>
</gene>
<comment type="similarity">
    <text evidence="2 5">Belongs to the RecX family.</text>
</comment>
<evidence type="ECO:0000313" key="8">
    <source>
        <dbReference type="EMBL" id="MET1255988.1"/>
    </source>
</evidence>
<keyword evidence="4 5" id="KW-0963">Cytoplasm</keyword>
<protein>
    <recommendedName>
        <fullName evidence="3 5">Regulatory protein RecX</fullName>
    </recommendedName>
</protein>
<evidence type="ECO:0000256" key="4">
    <source>
        <dbReference type="ARBA" id="ARBA00022490"/>
    </source>
</evidence>
<dbReference type="InterPro" id="IPR053925">
    <property type="entry name" value="RecX_HTH_3rd"/>
</dbReference>
<feature type="domain" description="RecX second three-helical" evidence="6">
    <location>
        <begin position="69"/>
        <end position="108"/>
    </location>
</feature>
<keyword evidence="9" id="KW-1185">Reference proteome</keyword>
<dbReference type="Proteomes" id="UP001548189">
    <property type="component" value="Unassembled WGS sequence"/>
</dbReference>
<dbReference type="PANTHER" id="PTHR33602:SF1">
    <property type="entry name" value="REGULATORY PROTEIN RECX FAMILY PROTEIN"/>
    <property type="match status" value="1"/>
</dbReference>
<evidence type="ECO:0000256" key="2">
    <source>
        <dbReference type="ARBA" id="ARBA00009695"/>
    </source>
</evidence>
<evidence type="ECO:0000256" key="5">
    <source>
        <dbReference type="HAMAP-Rule" id="MF_01114"/>
    </source>
</evidence>
<dbReference type="PANTHER" id="PTHR33602">
    <property type="entry name" value="REGULATORY PROTEIN RECX FAMILY PROTEIN"/>
    <property type="match status" value="1"/>
</dbReference>
<dbReference type="EMBL" id="JBEVCJ010000015">
    <property type="protein sequence ID" value="MET1255988.1"/>
    <property type="molecule type" value="Genomic_DNA"/>
</dbReference>
<evidence type="ECO:0000313" key="9">
    <source>
        <dbReference type="Proteomes" id="UP001548189"/>
    </source>
</evidence>
<organism evidence="8 9">
    <name type="scientific">Aliikangiella maris</name>
    <dbReference type="NCBI Taxonomy" id="3162458"/>
    <lineage>
        <taxon>Bacteria</taxon>
        <taxon>Pseudomonadati</taxon>
        <taxon>Pseudomonadota</taxon>
        <taxon>Gammaproteobacteria</taxon>
        <taxon>Oceanospirillales</taxon>
        <taxon>Pleioneaceae</taxon>
        <taxon>Aliikangiella</taxon>
    </lineage>
</organism>
<evidence type="ECO:0000259" key="7">
    <source>
        <dbReference type="Pfam" id="PF21981"/>
    </source>
</evidence>
<reference evidence="8 9" key="1">
    <citation type="submission" date="2024-06" db="EMBL/GenBank/DDBJ databases">
        <authorList>
            <person name="Li F."/>
        </authorList>
    </citation>
    <scope>NUCLEOTIDE SEQUENCE [LARGE SCALE GENOMIC DNA]</scope>
    <source>
        <strain evidence="8 9">GXAS 311</strain>
    </source>
</reference>
<feature type="domain" description="RecX third three-helical" evidence="7">
    <location>
        <begin position="117"/>
        <end position="158"/>
    </location>
</feature>
<sequence>MAFDDSAQSGEELPLSDNVINKGIGYACRLLGIREYSVKSIAEKIKQKGYSAKHTQQIVTFLLENNWLSDERFCEAYLRSKSTKGIGEIRIRYELKQQGLSDELINETIDTLQIEWQQHCDSAMKKKLSTGLALNSLSDKQKIERFLRYRGYSGEQIKVSMHHFKNKLSD</sequence>